<organism evidence="3 4">
    <name type="scientific">Streptomyces lannensis</name>
    <dbReference type="NCBI Taxonomy" id="766498"/>
    <lineage>
        <taxon>Bacteria</taxon>
        <taxon>Bacillati</taxon>
        <taxon>Actinomycetota</taxon>
        <taxon>Actinomycetes</taxon>
        <taxon>Kitasatosporales</taxon>
        <taxon>Streptomycetaceae</taxon>
        <taxon>Streptomyces</taxon>
    </lineage>
</organism>
<dbReference type="EMBL" id="BAAAZA010000015">
    <property type="protein sequence ID" value="GAA3878791.1"/>
    <property type="molecule type" value="Genomic_DNA"/>
</dbReference>
<sequence>MEAWQQAVSACLQQLSRVTRAAPSRKGTIITAQYHAMDDDPRRDKEVAQPADDVVSILREQHVRIRTLFGAVKGAQGDRRKESFDELRGLLAVHETAEEMIVRPAAKKTAGEREAEARNPEEKQANEVLAQLEKMDLSSSEFETQFAQFEQDVLAHAEHEELKEFPALIAGCTPEQRQTMGRRLLTAERIAPTHPHPTAAGSPAMQWTLGPFASLLDRARDAFTASGT</sequence>
<reference evidence="4" key="1">
    <citation type="journal article" date="2019" name="Int. J. Syst. Evol. Microbiol.">
        <title>The Global Catalogue of Microorganisms (GCM) 10K type strain sequencing project: providing services to taxonomists for standard genome sequencing and annotation.</title>
        <authorList>
            <consortium name="The Broad Institute Genomics Platform"/>
            <consortium name="The Broad Institute Genome Sequencing Center for Infectious Disease"/>
            <person name="Wu L."/>
            <person name="Ma J."/>
        </authorList>
    </citation>
    <scope>NUCLEOTIDE SEQUENCE [LARGE SCALE GENOMIC DNA]</scope>
    <source>
        <strain evidence="4">JCM 16578</strain>
    </source>
</reference>
<accession>A0ABP7KID3</accession>
<name>A0ABP7KID3_9ACTN</name>
<feature type="compositionally biased region" description="Basic and acidic residues" evidence="1">
    <location>
        <begin position="109"/>
        <end position="124"/>
    </location>
</feature>
<dbReference type="Proteomes" id="UP001501563">
    <property type="component" value="Unassembled WGS sequence"/>
</dbReference>
<dbReference type="PANTHER" id="PTHR35585">
    <property type="entry name" value="HHE DOMAIN PROTEIN (AFU_ORTHOLOGUE AFUA_4G00730)"/>
    <property type="match status" value="1"/>
</dbReference>
<dbReference type="Pfam" id="PF01814">
    <property type="entry name" value="Hemerythrin"/>
    <property type="match status" value="1"/>
</dbReference>
<comment type="caution">
    <text evidence="3">The sequence shown here is derived from an EMBL/GenBank/DDBJ whole genome shotgun (WGS) entry which is preliminary data.</text>
</comment>
<evidence type="ECO:0000259" key="2">
    <source>
        <dbReference type="Pfam" id="PF01814"/>
    </source>
</evidence>
<feature type="domain" description="Hemerythrin-like" evidence="2">
    <location>
        <begin position="54"/>
        <end position="168"/>
    </location>
</feature>
<gene>
    <name evidence="3" type="ORF">GCM10022207_51640</name>
</gene>
<evidence type="ECO:0000256" key="1">
    <source>
        <dbReference type="SAM" id="MobiDB-lite"/>
    </source>
</evidence>
<dbReference type="PANTHER" id="PTHR35585:SF1">
    <property type="entry name" value="HHE DOMAIN PROTEIN (AFU_ORTHOLOGUE AFUA_4G00730)"/>
    <property type="match status" value="1"/>
</dbReference>
<feature type="region of interest" description="Disordered" evidence="1">
    <location>
        <begin position="105"/>
        <end position="124"/>
    </location>
</feature>
<proteinExistence type="predicted"/>
<dbReference type="RefSeq" id="WP_345551366.1">
    <property type="nucleotide sequence ID" value="NZ_BAAAZA010000015.1"/>
</dbReference>
<evidence type="ECO:0000313" key="3">
    <source>
        <dbReference type="EMBL" id="GAA3878791.1"/>
    </source>
</evidence>
<evidence type="ECO:0000313" key="4">
    <source>
        <dbReference type="Proteomes" id="UP001501563"/>
    </source>
</evidence>
<dbReference type="InterPro" id="IPR012312">
    <property type="entry name" value="Hemerythrin-like"/>
</dbReference>
<keyword evidence="4" id="KW-1185">Reference proteome</keyword>
<protein>
    <submittedName>
        <fullName evidence="3">Hemerythrin domain-containing protein</fullName>
    </submittedName>
</protein>